<feature type="compositionally biased region" description="Polar residues" evidence="6">
    <location>
        <begin position="1"/>
        <end position="24"/>
    </location>
</feature>
<evidence type="ECO:0000259" key="7">
    <source>
        <dbReference type="PROSITE" id="PS50071"/>
    </source>
</evidence>
<reference evidence="8 9" key="1">
    <citation type="submission" date="2022-12" db="EMBL/GenBank/DDBJ databases">
        <title>Genomic features and morphological characterization of a novel Knufia sp. strain isolated from spacecraft assembly facility.</title>
        <authorList>
            <person name="Teixeira M."/>
            <person name="Chander A.M."/>
            <person name="Stajich J.E."/>
            <person name="Venkateswaran K."/>
        </authorList>
    </citation>
    <scope>NUCLEOTIDE SEQUENCE [LARGE SCALE GENOMIC DNA]</scope>
    <source>
        <strain evidence="8 9">FJI-L2-BK-P2</strain>
    </source>
</reference>
<sequence>MSEQEAATKSPQQEDVIHATNSPDANAEDDSFRLESALGARQKRKRTSPRDHAVLESAYQKNSKPDKEERLDLVKLVDLGEKEVQIWFQNRRQNDRRKSKPLQPHELIPHFRNGIPIEAAKQLPSPQNSQEIQAQPAAQAKAAVRSSSQQQSSPRSHDLRSILHDSDPPPTSSPVAALQQTPTNNAALSTPPSSLQSTARTESANHTGSSSVSVDIAAGPHITKKRSHEEMSANDRSAKPKEDSPKDAKSLRRTSSFVRLAVSADGTVKVRVNDETTPSPPKRRPAPPPGLASRRSSGLVRAQSDVSSTFIFRDAAAPVRGPTGRSRDARTWEFYCDRSNRSSLAARAEEEATGSAGGALGLMRSASQRKTQALSPNPAKHNLRRAQSSLKSKPNLSRTQSSMARLQSSDGIYEDQHPQKQSSHRRQNSGSDSDKENWLPGTRDSTHGLRRTGPSAERSSILQRPGGSTAQHAHPSPELPSVDDQENRPVVRNGKEKGDDLDCVQGLLSLSQGAWR</sequence>
<dbReference type="InterPro" id="IPR051000">
    <property type="entry name" value="Homeobox_DNA-bind_prot"/>
</dbReference>
<feature type="domain" description="Homeobox" evidence="7">
    <location>
        <begin position="38"/>
        <end position="98"/>
    </location>
</feature>
<dbReference type="Pfam" id="PF00046">
    <property type="entry name" value="Homeodomain"/>
    <property type="match status" value="1"/>
</dbReference>
<feature type="compositionally biased region" description="Basic and acidic residues" evidence="6">
    <location>
        <begin position="227"/>
        <end position="250"/>
    </location>
</feature>
<evidence type="ECO:0000256" key="5">
    <source>
        <dbReference type="RuleBase" id="RU000682"/>
    </source>
</evidence>
<feature type="compositionally biased region" description="Polar residues" evidence="6">
    <location>
        <begin position="385"/>
        <end position="410"/>
    </location>
</feature>
<protein>
    <submittedName>
        <fullName evidence="8">Homeobox protein yox1</fullName>
    </submittedName>
</protein>
<keyword evidence="2 4" id="KW-0371">Homeobox</keyword>
<evidence type="ECO:0000313" key="9">
    <source>
        <dbReference type="Proteomes" id="UP001316803"/>
    </source>
</evidence>
<feature type="compositionally biased region" description="Polar residues" evidence="6">
    <location>
        <begin position="366"/>
        <end position="375"/>
    </location>
</feature>
<feature type="DNA-binding region" description="Homeobox" evidence="4">
    <location>
        <begin position="40"/>
        <end position="99"/>
    </location>
</feature>
<keyword evidence="1 4" id="KW-0238">DNA-binding</keyword>
<organism evidence="8 9">
    <name type="scientific">Knufia fluminis</name>
    <dbReference type="NCBI Taxonomy" id="191047"/>
    <lineage>
        <taxon>Eukaryota</taxon>
        <taxon>Fungi</taxon>
        <taxon>Dikarya</taxon>
        <taxon>Ascomycota</taxon>
        <taxon>Pezizomycotina</taxon>
        <taxon>Eurotiomycetes</taxon>
        <taxon>Chaetothyriomycetidae</taxon>
        <taxon>Chaetothyriales</taxon>
        <taxon>Trichomeriaceae</taxon>
        <taxon>Knufia</taxon>
    </lineage>
</organism>
<dbReference type="GO" id="GO:0000978">
    <property type="term" value="F:RNA polymerase II cis-regulatory region sequence-specific DNA binding"/>
    <property type="evidence" value="ECO:0007669"/>
    <property type="project" value="TreeGrafter"/>
</dbReference>
<accession>A0AAN8I375</accession>
<dbReference type="CDD" id="cd00086">
    <property type="entry name" value="homeodomain"/>
    <property type="match status" value="1"/>
</dbReference>
<dbReference type="AlphaFoldDB" id="A0AAN8I375"/>
<comment type="caution">
    <text evidence="8">The sequence shown here is derived from an EMBL/GenBank/DDBJ whole genome shotgun (WGS) entry which is preliminary data.</text>
</comment>
<dbReference type="PROSITE" id="PS00027">
    <property type="entry name" value="HOMEOBOX_1"/>
    <property type="match status" value="1"/>
</dbReference>
<evidence type="ECO:0000256" key="3">
    <source>
        <dbReference type="ARBA" id="ARBA00023242"/>
    </source>
</evidence>
<dbReference type="SMART" id="SM00389">
    <property type="entry name" value="HOX"/>
    <property type="match status" value="1"/>
</dbReference>
<evidence type="ECO:0000256" key="2">
    <source>
        <dbReference type="ARBA" id="ARBA00023155"/>
    </source>
</evidence>
<feature type="compositionally biased region" description="Low complexity" evidence="6">
    <location>
        <begin position="133"/>
        <end position="154"/>
    </location>
</feature>
<feature type="region of interest" description="Disordered" evidence="6">
    <location>
        <begin position="1"/>
        <end position="67"/>
    </location>
</feature>
<dbReference type="Proteomes" id="UP001316803">
    <property type="component" value="Unassembled WGS sequence"/>
</dbReference>
<dbReference type="EMBL" id="JAKLMC020000030">
    <property type="protein sequence ID" value="KAK5949984.1"/>
    <property type="molecule type" value="Genomic_DNA"/>
</dbReference>
<dbReference type="InterPro" id="IPR009057">
    <property type="entry name" value="Homeodomain-like_sf"/>
</dbReference>
<dbReference type="InterPro" id="IPR017970">
    <property type="entry name" value="Homeobox_CS"/>
</dbReference>
<feature type="compositionally biased region" description="Polar residues" evidence="6">
    <location>
        <begin position="457"/>
        <end position="471"/>
    </location>
</feature>
<dbReference type="Gene3D" id="1.10.10.60">
    <property type="entry name" value="Homeodomain-like"/>
    <property type="match status" value="1"/>
</dbReference>
<keyword evidence="9" id="KW-1185">Reference proteome</keyword>
<dbReference type="PANTHER" id="PTHR24324:SF9">
    <property type="entry name" value="HOMEOBOX DOMAIN-CONTAINING PROTEIN"/>
    <property type="match status" value="1"/>
</dbReference>
<feature type="compositionally biased region" description="Basic and acidic residues" evidence="6">
    <location>
        <begin position="485"/>
        <end position="500"/>
    </location>
</feature>
<feature type="region of interest" description="Disordered" evidence="6">
    <location>
        <begin position="366"/>
        <end position="503"/>
    </location>
</feature>
<evidence type="ECO:0000256" key="6">
    <source>
        <dbReference type="SAM" id="MobiDB-lite"/>
    </source>
</evidence>
<feature type="compositionally biased region" description="Polar residues" evidence="6">
    <location>
        <begin position="178"/>
        <end position="213"/>
    </location>
</feature>
<dbReference type="GO" id="GO:0030154">
    <property type="term" value="P:cell differentiation"/>
    <property type="evidence" value="ECO:0007669"/>
    <property type="project" value="TreeGrafter"/>
</dbReference>
<dbReference type="GO" id="GO:0000981">
    <property type="term" value="F:DNA-binding transcription factor activity, RNA polymerase II-specific"/>
    <property type="evidence" value="ECO:0007669"/>
    <property type="project" value="InterPro"/>
</dbReference>
<evidence type="ECO:0000256" key="1">
    <source>
        <dbReference type="ARBA" id="ARBA00023125"/>
    </source>
</evidence>
<evidence type="ECO:0000256" key="4">
    <source>
        <dbReference type="PROSITE-ProRule" id="PRU00108"/>
    </source>
</evidence>
<evidence type="ECO:0000313" key="8">
    <source>
        <dbReference type="EMBL" id="KAK5949984.1"/>
    </source>
</evidence>
<dbReference type="PANTHER" id="PTHR24324">
    <property type="entry name" value="HOMEOBOX PROTEIN HHEX"/>
    <property type="match status" value="1"/>
</dbReference>
<proteinExistence type="predicted"/>
<feature type="compositionally biased region" description="Basic and acidic residues" evidence="6">
    <location>
        <begin position="155"/>
        <end position="167"/>
    </location>
</feature>
<keyword evidence="3 4" id="KW-0539">Nucleus</keyword>
<feature type="region of interest" description="Disordered" evidence="6">
    <location>
        <begin position="89"/>
        <end position="300"/>
    </location>
</feature>
<gene>
    <name evidence="8" type="primary">YOX1</name>
    <name evidence="8" type="ORF">OHC33_008945</name>
</gene>
<dbReference type="SUPFAM" id="SSF46689">
    <property type="entry name" value="Homeodomain-like"/>
    <property type="match status" value="1"/>
</dbReference>
<dbReference type="PROSITE" id="PS50071">
    <property type="entry name" value="HOMEOBOX_2"/>
    <property type="match status" value="1"/>
</dbReference>
<name>A0AAN8I375_9EURO</name>
<dbReference type="InterPro" id="IPR001356">
    <property type="entry name" value="HD"/>
</dbReference>
<comment type="subcellular location">
    <subcellularLocation>
        <location evidence="4 5">Nucleus</location>
    </subcellularLocation>
</comment>
<dbReference type="GO" id="GO:0005634">
    <property type="term" value="C:nucleus"/>
    <property type="evidence" value="ECO:0007669"/>
    <property type="project" value="UniProtKB-SubCell"/>
</dbReference>